<evidence type="ECO:0000313" key="1">
    <source>
        <dbReference type="EMBL" id="EDO33312.1"/>
    </source>
</evidence>
<name>A7SSK0_NEMVE</name>
<reference evidence="1 2" key="1">
    <citation type="journal article" date="2007" name="Science">
        <title>Sea anemone genome reveals ancestral eumetazoan gene repertoire and genomic organization.</title>
        <authorList>
            <person name="Putnam N.H."/>
            <person name="Srivastava M."/>
            <person name="Hellsten U."/>
            <person name="Dirks B."/>
            <person name="Chapman J."/>
            <person name="Salamov A."/>
            <person name="Terry A."/>
            <person name="Shapiro H."/>
            <person name="Lindquist E."/>
            <person name="Kapitonov V.V."/>
            <person name="Jurka J."/>
            <person name="Genikhovich G."/>
            <person name="Grigoriev I.V."/>
            <person name="Lucas S.M."/>
            <person name="Steele R.E."/>
            <person name="Finnerty J.R."/>
            <person name="Technau U."/>
            <person name="Martindale M.Q."/>
            <person name="Rokhsar D.S."/>
        </authorList>
    </citation>
    <scope>NUCLEOTIDE SEQUENCE [LARGE SCALE GENOMIC DNA]</scope>
    <source>
        <strain evidence="2">CH2 X CH6</strain>
    </source>
</reference>
<evidence type="ECO:0000313" key="2">
    <source>
        <dbReference type="Proteomes" id="UP000001593"/>
    </source>
</evidence>
<dbReference type="PhylomeDB" id="A7SSK0"/>
<protein>
    <submittedName>
        <fullName evidence="1">Uncharacterized protein</fullName>
    </submittedName>
</protein>
<dbReference type="AlphaFoldDB" id="A7SSK0"/>
<dbReference type="InParanoid" id="A7SSK0"/>
<organism evidence="1 2">
    <name type="scientific">Nematostella vectensis</name>
    <name type="common">Starlet sea anemone</name>
    <dbReference type="NCBI Taxonomy" id="45351"/>
    <lineage>
        <taxon>Eukaryota</taxon>
        <taxon>Metazoa</taxon>
        <taxon>Cnidaria</taxon>
        <taxon>Anthozoa</taxon>
        <taxon>Hexacorallia</taxon>
        <taxon>Actiniaria</taxon>
        <taxon>Edwardsiidae</taxon>
        <taxon>Nematostella</taxon>
    </lineage>
</organism>
<dbReference type="HOGENOM" id="CLU_1505236_0_0_1"/>
<dbReference type="EMBL" id="DS469778">
    <property type="protein sequence ID" value="EDO33312.1"/>
    <property type="molecule type" value="Genomic_DNA"/>
</dbReference>
<dbReference type="Proteomes" id="UP000001593">
    <property type="component" value="Unassembled WGS sequence"/>
</dbReference>
<accession>A7SSK0</accession>
<sequence>MKICPSRAIECPIAGCRFIGNESEMAEHNFTAADSHLKLLQKECRTLRKAALVKFEELDKNYKKVEEERWSLEWTIKKERLAADNPIFFSPAIERENSQVWRAFLTVKGAIGLQLVKAPSPVVAKLAIRNGDINMNIEEEFVAPGTLLGVRAEAFEKLNFSSGRVMFTFGIITYDFISN</sequence>
<keyword evidence="2" id="KW-1185">Reference proteome</keyword>
<dbReference type="KEGG" id="nve:5504516"/>
<proteinExistence type="predicted"/>
<gene>
    <name evidence="1" type="ORF">NEMVEDRAFT_v1g247147</name>
</gene>